<evidence type="ECO:0000313" key="1">
    <source>
        <dbReference type="EMBL" id="GAA2232940.1"/>
    </source>
</evidence>
<keyword evidence="2" id="KW-1185">Reference proteome</keyword>
<sequence length="183" mass="20048">MGLLKLIRDNDDVAGFLCWPGEFDIAYYDHVEEVRLASGEALEGIAKDGAGGTYFFCGEGGEERPILYADSEGGATLLAAGLPELLRLLIGAPHWQSCLDESLERTLAQDEEALEELLEYHPDFDADQAATAAALGLPVLDRTELLTRLYEVATGPGREYVLLNAEEGTAYRFLWAPRENDLP</sequence>
<name>A0ABN3DJ49_9ACTN</name>
<organism evidence="1 2">
    <name type="scientific">Kitasatospora cystarginea</name>
    <dbReference type="NCBI Taxonomy" id="58350"/>
    <lineage>
        <taxon>Bacteria</taxon>
        <taxon>Bacillati</taxon>
        <taxon>Actinomycetota</taxon>
        <taxon>Actinomycetes</taxon>
        <taxon>Kitasatosporales</taxon>
        <taxon>Streptomycetaceae</taxon>
        <taxon>Kitasatospora</taxon>
    </lineage>
</organism>
<proteinExistence type="predicted"/>
<gene>
    <name evidence="1" type="ORF">GCM10010430_11920</name>
</gene>
<dbReference type="EMBL" id="BAAATR010000004">
    <property type="protein sequence ID" value="GAA2232940.1"/>
    <property type="molecule type" value="Genomic_DNA"/>
</dbReference>
<dbReference type="RefSeq" id="WP_344635153.1">
    <property type="nucleotide sequence ID" value="NZ_BAAATR010000004.1"/>
</dbReference>
<comment type="caution">
    <text evidence="1">The sequence shown here is derived from an EMBL/GenBank/DDBJ whole genome shotgun (WGS) entry which is preliminary data.</text>
</comment>
<protein>
    <recommendedName>
        <fullName evidence="3">SMI1/KNR4 family protein</fullName>
    </recommendedName>
</protein>
<dbReference type="Proteomes" id="UP001500305">
    <property type="component" value="Unassembled WGS sequence"/>
</dbReference>
<reference evidence="1 2" key="1">
    <citation type="journal article" date="2019" name="Int. J. Syst. Evol. Microbiol.">
        <title>The Global Catalogue of Microorganisms (GCM) 10K type strain sequencing project: providing services to taxonomists for standard genome sequencing and annotation.</title>
        <authorList>
            <consortium name="The Broad Institute Genomics Platform"/>
            <consortium name="The Broad Institute Genome Sequencing Center for Infectious Disease"/>
            <person name="Wu L."/>
            <person name="Ma J."/>
        </authorList>
    </citation>
    <scope>NUCLEOTIDE SEQUENCE [LARGE SCALE GENOMIC DNA]</scope>
    <source>
        <strain evidence="1 2">JCM 7356</strain>
    </source>
</reference>
<evidence type="ECO:0000313" key="2">
    <source>
        <dbReference type="Proteomes" id="UP001500305"/>
    </source>
</evidence>
<evidence type="ECO:0008006" key="3">
    <source>
        <dbReference type="Google" id="ProtNLM"/>
    </source>
</evidence>
<accession>A0ABN3DJ49</accession>